<protein>
    <recommendedName>
        <fullName evidence="3">IrrE N-terminal-like domain-containing protein</fullName>
    </recommendedName>
</protein>
<dbReference type="AlphaFoldDB" id="A0A0U9HCF3"/>
<dbReference type="RefSeq" id="WP_059031414.1">
    <property type="nucleotide sequence ID" value="NZ_DF976999.1"/>
</dbReference>
<evidence type="ECO:0000313" key="2">
    <source>
        <dbReference type="Proteomes" id="UP000062160"/>
    </source>
</evidence>
<dbReference type="Proteomes" id="UP000062160">
    <property type="component" value="Unassembled WGS sequence"/>
</dbReference>
<dbReference type="OrthoDB" id="581382at2"/>
<name>A0A0U9HCF3_9FIRM</name>
<sequence length="639" mass="74408">MASVSSFRDVIANMYYNDLFDELSEYIEDNPDKLESNSYHVQSPDEAALSDFDIITIDITDSPGNSILFDVIVSAEIEIAETVRRNRETDGIEQWFRISCRADLDDGIQNFQINSVSIYNKYRESKLGRLSEYLVPIIEKEQFDDVATEFLSEFCPEALSTPMPIPVDEVVKRMGLKVKEIQLTKHFTIFGQIVFGDCTIEYFDRNERTYKPLEVSRGTILVDPNVYFMRNVGCMNNTIIHECVHWYKHRKYHELVKTYNSDALLISCRVNETTKYKKQWTPEDWMEWHANGIAPRILMPKSMTIKKIEELIKKNELLFGNHDRLNIMENVVYELADFFQVSRIAAKIRMLDLGYKEVEGVYTYVDDHFISNYTFKADSLHKNQTYSISLSDSFFEYYANPEFAKIIDSGNFIYVDGHYVINDSKYIKRLENGSLDLTDYAKLHVDECCLLFDLKLNKASKMDIVVYLDSIMFRKATPDYNRVPTFNPDKHNMEVFNRSEELKKFHEEFVEEGQHLSRTTQTFSQAVYGHIKRKGYNKVVFIEKTLLSGKTYDRIKNNELNNPTLETVVAICIGLELSPTYSEEILRLAGYTLNNTPQQLAYKKLIHSYRGHSIYECNEVLEALRLSPLCAKAYKEMIS</sequence>
<reference evidence="1" key="1">
    <citation type="journal article" date="2016" name="Genome Announc.">
        <title>Draft Genome Sequence of the Syntrophic Lactate-Degrading Bacterium Tepidanaerobacter syntrophicus JLT.</title>
        <authorList>
            <person name="Matsuura N."/>
            <person name="Ohashi A."/>
            <person name="Tourlousse D.M."/>
            <person name="Sekiguchi Y."/>
        </authorList>
    </citation>
    <scope>NUCLEOTIDE SEQUENCE [LARGE SCALE GENOMIC DNA]</scope>
    <source>
        <strain evidence="1">JL</strain>
    </source>
</reference>
<gene>
    <name evidence="1" type="ORF">TSYNT_5159</name>
</gene>
<dbReference type="EMBL" id="DF976999">
    <property type="protein sequence ID" value="GAQ24333.1"/>
    <property type="molecule type" value="Genomic_DNA"/>
</dbReference>
<evidence type="ECO:0008006" key="3">
    <source>
        <dbReference type="Google" id="ProtNLM"/>
    </source>
</evidence>
<dbReference type="STRING" id="224999.GCA_001485475_00315"/>
<keyword evidence="2" id="KW-1185">Reference proteome</keyword>
<organism evidence="1">
    <name type="scientific">Tepidanaerobacter syntrophicus</name>
    <dbReference type="NCBI Taxonomy" id="224999"/>
    <lineage>
        <taxon>Bacteria</taxon>
        <taxon>Bacillati</taxon>
        <taxon>Bacillota</taxon>
        <taxon>Clostridia</taxon>
        <taxon>Thermosediminibacterales</taxon>
        <taxon>Tepidanaerobacteraceae</taxon>
        <taxon>Tepidanaerobacter</taxon>
    </lineage>
</organism>
<proteinExistence type="predicted"/>
<evidence type="ECO:0000313" key="1">
    <source>
        <dbReference type="EMBL" id="GAQ24333.1"/>
    </source>
</evidence>
<accession>A0A0U9HCF3</accession>